<evidence type="ECO:0000256" key="4">
    <source>
        <dbReference type="ARBA" id="ARBA00022989"/>
    </source>
</evidence>
<name>A0AAP3E096_9EURY</name>
<comment type="subcellular location">
    <subcellularLocation>
        <location evidence="1">Cell membrane</location>
        <topology evidence="1">Multi-pass membrane protein</topology>
    </subcellularLocation>
</comment>
<dbReference type="SUPFAM" id="SSF50182">
    <property type="entry name" value="Sm-like ribonucleoproteins"/>
    <property type="match status" value="1"/>
</dbReference>
<accession>A0AAP3E096</accession>
<evidence type="ECO:0000256" key="2">
    <source>
        <dbReference type="ARBA" id="ARBA00022475"/>
    </source>
</evidence>
<dbReference type="InterPro" id="IPR023408">
    <property type="entry name" value="MscS_beta-dom_sf"/>
</dbReference>
<evidence type="ECO:0000313" key="9">
    <source>
        <dbReference type="Proteomes" id="UP001321018"/>
    </source>
</evidence>
<dbReference type="AlphaFoldDB" id="A0AAP3E096"/>
<feature type="transmembrane region" description="Helical" evidence="6">
    <location>
        <begin position="44"/>
        <end position="64"/>
    </location>
</feature>
<dbReference type="Pfam" id="PF00924">
    <property type="entry name" value="MS_channel_2nd"/>
    <property type="match status" value="1"/>
</dbReference>
<evidence type="ECO:0000256" key="1">
    <source>
        <dbReference type="ARBA" id="ARBA00004651"/>
    </source>
</evidence>
<feature type="transmembrane region" description="Helical" evidence="6">
    <location>
        <begin position="108"/>
        <end position="136"/>
    </location>
</feature>
<dbReference type="SUPFAM" id="SSF82689">
    <property type="entry name" value="Mechanosensitive channel protein MscS (YggB), C-terminal domain"/>
    <property type="match status" value="1"/>
</dbReference>
<dbReference type="Gene3D" id="2.30.30.60">
    <property type="match status" value="1"/>
</dbReference>
<evidence type="ECO:0000256" key="5">
    <source>
        <dbReference type="ARBA" id="ARBA00023136"/>
    </source>
</evidence>
<feature type="transmembrane region" description="Helical" evidence="6">
    <location>
        <begin position="84"/>
        <end position="102"/>
    </location>
</feature>
<dbReference type="InterPro" id="IPR006685">
    <property type="entry name" value="MscS_channel_2nd"/>
</dbReference>
<organism evidence="8 9">
    <name type="scientific">Natronoglomus mannanivorans</name>
    <dbReference type="NCBI Taxonomy" id="2979990"/>
    <lineage>
        <taxon>Archaea</taxon>
        <taxon>Methanobacteriati</taxon>
        <taxon>Methanobacteriota</taxon>
        <taxon>Stenosarchaea group</taxon>
        <taxon>Halobacteria</taxon>
        <taxon>Halobacteriales</taxon>
        <taxon>Natrialbaceae</taxon>
        <taxon>Natronoglomus</taxon>
    </lineage>
</organism>
<reference evidence="8" key="1">
    <citation type="submission" date="2022-09" db="EMBL/GenBank/DDBJ databases">
        <title>Enrichment on poylsaccharides allowed isolation of novel metabolic and taxonomic groups of Haloarchaea.</title>
        <authorList>
            <person name="Sorokin D.Y."/>
            <person name="Elcheninov A.G."/>
            <person name="Khizhniak T.V."/>
            <person name="Kolganova T.V."/>
            <person name="Kublanov I.V."/>
        </authorList>
    </citation>
    <scope>NUCLEOTIDE SEQUENCE</scope>
    <source>
        <strain evidence="8">AArc-xg1-1</strain>
    </source>
</reference>
<evidence type="ECO:0000256" key="3">
    <source>
        <dbReference type="ARBA" id="ARBA00022692"/>
    </source>
</evidence>
<dbReference type="InterPro" id="IPR010920">
    <property type="entry name" value="LSM_dom_sf"/>
</dbReference>
<sequence length="319" mass="35693">MNRALGYVSLAVALVATVAANVVTELSLESEWPTVATLPGDVIVSMGLLAVAVLAGTYGIYVLAQRALVRSMVSKRRAHDARNVLRLVLGSVAIVGLLGVLTEQWLGVLFSLGIVGFAVTFALQQPLFSLLGWLYIMVKRPYQVGDRVQIGEASGDVLEVDFLVTTLWEINGELVTTNQPSGRVVTLPNSTVLSAEVFNYSWEELPYVWNELPVQVAYETDLEFARQELQVVAEEYLGEEMERNVARYRELLDETPVELEVRSGPTVNVSQEESWVTLRVRYLVHTRRGQQVKNELYERVLARFNEHPDRVSFPVSRSR</sequence>
<keyword evidence="3 6" id="KW-0812">Transmembrane</keyword>
<dbReference type="GO" id="GO:0005886">
    <property type="term" value="C:plasma membrane"/>
    <property type="evidence" value="ECO:0007669"/>
    <property type="project" value="UniProtKB-SubCell"/>
</dbReference>
<dbReference type="RefSeq" id="WP_338001961.1">
    <property type="nucleotide sequence ID" value="NZ_JAOPKA010000001.1"/>
</dbReference>
<gene>
    <name evidence="8" type="ORF">OB960_01670</name>
</gene>
<comment type="caution">
    <text evidence="8">The sequence shown here is derived from an EMBL/GenBank/DDBJ whole genome shotgun (WGS) entry which is preliminary data.</text>
</comment>
<dbReference type="PANTHER" id="PTHR30566:SF5">
    <property type="entry name" value="MECHANOSENSITIVE ION CHANNEL PROTEIN 1, MITOCHONDRIAL-RELATED"/>
    <property type="match status" value="1"/>
</dbReference>
<keyword evidence="5 6" id="KW-0472">Membrane</keyword>
<feature type="domain" description="Mechanosensitive ion channel MscS" evidence="7">
    <location>
        <begin position="129"/>
        <end position="201"/>
    </location>
</feature>
<dbReference type="PANTHER" id="PTHR30566">
    <property type="entry name" value="YNAI-RELATED MECHANOSENSITIVE ION CHANNEL"/>
    <property type="match status" value="1"/>
</dbReference>
<evidence type="ECO:0000256" key="6">
    <source>
        <dbReference type="SAM" id="Phobius"/>
    </source>
</evidence>
<keyword evidence="4 6" id="KW-1133">Transmembrane helix</keyword>
<dbReference type="GO" id="GO:0055085">
    <property type="term" value="P:transmembrane transport"/>
    <property type="evidence" value="ECO:0007669"/>
    <property type="project" value="InterPro"/>
</dbReference>
<dbReference type="Gene3D" id="3.30.70.100">
    <property type="match status" value="1"/>
</dbReference>
<evidence type="ECO:0000313" key="8">
    <source>
        <dbReference type="EMBL" id="MCU4740108.1"/>
    </source>
</evidence>
<evidence type="ECO:0000259" key="7">
    <source>
        <dbReference type="Pfam" id="PF00924"/>
    </source>
</evidence>
<protein>
    <submittedName>
        <fullName evidence="8">Mechanosensitive ion channel family protein</fullName>
    </submittedName>
</protein>
<dbReference type="Proteomes" id="UP001321018">
    <property type="component" value="Unassembled WGS sequence"/>
</dbReference>
<proteinExistence type="predicted"/>
<dbReference type="InterPro" id="IPR011066">
    <property type="entry name" value="MscS_channel_C_sf"/>
</dbReference>
<keyword evidence="2" id="KW-1003">Cell membrane</keyword>
<dbReference type="EMBL" id="JAOPKA010000001">
    <property type="protein sequence ID" value="MCU4740108.1"/>
    <property type="molecule type" value="Genomic_DNA"/>
</dbReference>